<evidence type="ECO:0000256" key="1">
    <source>
        <dbReference type="SAM" id="MobiDB-lite"/>
    </source>
</evidence>
<reference evidence="2" key="1">
    <citation type="submission" date="2022-01" db="EMBL/GenBank/DDBJ databases">
        <title>Comparison of Fish pathogen Aeromonas spp.</title>
        <authorList>
            <person name="Dubey S."/>
            <person name="Sorum H."/>
            <person name="Munangandu H.M."/>
        </authorList>
    </citation>
    <scope>NUCLEOTIDE SEQUENCE</scope>
    <source>
        <strain evidence="2">SD/21-15</strain>
    </source>
</reference>
<accession>A0AAW5RJK8</accession>
<dbReference type="AlphaFoldDB" id="A0AAW5RJK8"/>
<feature type="region of interest" description="Disordered" evidence="1">
    <location>
        <begin position="265"/>
        <end position="289"/>
    </location>
</feature>
<evidence type="ECO:0000313" key="3">
    <source>
        <dbReference type="Proteomes" id="UP001208651"/>
    </source>
</evidence>
<sequence length="289" mass="32740">MSDPIGNFFKALFNRKMPSQKQERDEPTVGPDAAGGAATLTVEPDVPFAPRSYTLSGEDREHGSHTSWSAAMVKTNFLLVSNVGLVLLLMMSLWSQLNQKPTVVIKPPVLTGEIRIEDGLPNKEWQESWALYLAHMIGNINPRNVEFVSKQVVAMLSTNLQLEKERDIRRIVDMMRMSNLTQSFEVQDLKYEASTRMVWVWGYKTTQLASSNKQATSATEDSADRRRWTFEFIIRLNELGMPVVTHIDQYDGLPRFDRANGVTEEGMVIEPPKKSSSKVQQAKPTKEQH</sequence>
<dbReference type="EMBL" id="JAJVCY010000018">
    <property type="protein sequence ID" value="MCV3288915.1"/>
    <property type="molecule type" value="Genomic_DNA"/>
</dbReference>
<dbReference type="RefSeq" id="WP_101617474.1">
    <property type="nucleotide sequence ID" value="NZ_JAJVCY010000018.1"/>
</dbReference>
<dbReference type="Pfam" id="PF05309">
    <property type="entry name" value="TraE"/>
    <property type="match status" value="1"/>
</dbReference>
<dbReference type="InterPro" id="IPR007973">
    <property type="entry name" value="Pilus_assembly_TraE"/>
</dbReference>
<proteinExistence type="predicted"/>
<feature type="region of interest" description="Disordered" evidence="1">
    <location>
        <begin position="16"/>
        <end position="38"/>
    </location>
</feature>
<gene>
    <name evidence="2" type="ORF">LZT28_11720</name>
</gene>
<evidence type="ECO:0000313" key="2">
    <source>
        <dbReference type="EMBL" id="MCV3288915.1"/>
    </source>
</evidence>
<comment type="caution">
    <text evidence="2">The sequence shown here is derived from an EMBL/GenBank/DDBJ whole genome shotgun (WGS) entry which is preliminary data.</text>
</comment>
<organism evidence="2 3">
    <name type="scientific">Aeromonas media</name>
    <dbReference type="NCBI Taxonomy" id="651"/>
    <lineage>
        <taxon>Bacteria</taxon>
        <taxon>Pseudomonadati</taxon>
        <taxon>Pseudomonadota</taxon>
        <taxon>Gammaproteobacteria</taxon>
        <taxon>Aeromonadales</taxon>
        <taxon>Aeromonadaceae</taxon>
        <taxon>Aeromonas</taxon>
    </lineage>
</organism>
<name>A0AAW5RJK8_AERME</name>
<dbReference type="Proteomes" id="UP001208651">
    <property type="component" value="Unassembled WGS sequence"/>
</dbReference>
<protein>
    <submittedName>
        <fullName evidence="2">Type IV conjugative transfer system protein TraE</fullName>
    </submittedName>
</protein>